<protein>
    <recommendedName>
        <fullName evidence="1">Transposase IS66 C-terminal domain-containing protein</fullName>
    </recommendedName>
</protein>
<evidence type="ECO:0000259" key="1">
    <source>
        <dbReference type="Pfam" id="PF13817"/>
    </source>
</evidence>
<organism evidence="2 3">
    <name type="scientific">Pseudomonas syringae pv. maculicola</name>
    <dbReference type="NCBI Taxonomy" id="59511"/>
    <lineage>
        <taxon>Bacteria</taxon>
        <taxon>Pseudomonadati</taxon>
        <taxon>Pseudomonadota</taxon>
        <taxon>Gammaproteobacteria</taxon>
        <taxon>Pseudomonadales</taxon>
        <taxon>Pseudomonadaceae</taxon>
        <taxon>Pseudomonas</taxon>
    </lineage>
</organism>
<evidence type="ECO:0000313" key="3">
    <source>
        <dbReference type="Proteomes" id="UP000282378"/>
    </source>
</evidence>
<accession>A0A3M2X845</accession>
<proteinExistence type="predicted"/>
<feature type="non-terminal residue" evidence="2">
    <location>
        <position position="1"/>
    </location>
</feature>
<dbReference type="EMBL" id="RBNL01003024">
    <property type="protein sequence ID" value="RML59942.1"/>
    <property type="molecule type" value="Genomic_DNA"/>
</dbReference>
<dbReference type="AlphaFoldDB" id="A0A3M2X845"/>
<dbReference type="Proteomes" id="UP000282378">
    <property type="component" value="Unassembled WGS sequence"/>
</dbReference>
<gene>
    <name evidence="2" type="ORF">APX70_01163</name>
</gene>
<dbReference type="Pfam" id="PF13817">
    <property type="entry name" value="DDE_Tnp_IS66_C"/>
    <property type="match status" value="1"/>
</dbReference>
<comment type="caution">
    <text evidence="2">The sequence shown here is derived from an EMBL/GenBank/DDBJ whole genome shotgun (WGS) entry which is preliminary data.</text>
</comment>
<dbReference type="InterPro" id="IPR039552">
    <property type="entry name" value="IS66_C"/>
</dbReference>
<name>A0A3M2X845_PSEYM</name>
<reference evidence="2 3" key="1">
    <citation type="submission" date="2018-08" db="EMBL/GenBank/DDBJ databases">
        <title>Recombination of ecologically and evolutionarily significant loci maintains genetic cohesion in the Pseudomonas syringae species complex.</title>
        <authorList>
            <person name="Dillon M."/>
            <person name="Thakur S."/>
            <person name="Almeida R.N.D."/>
            <person name="Weir B.S."/>
            <person name="Guttman D.S."/>
        </authorList>
    </citation>
    <scope>NUCLEOTIDE SEQUENCE [LARGE SCALE GENOMIC DNA]</scope>
    <source>
        <strain evidence="2 3">88_10</strain>
    </source>
</reference>
<sequence>SGKRAAAIMSLTQSARFNGHDPYAYLKDVLTHLPTHRSSETGHLLPHNWKPV</sequence>
<evidence type="ECO:0000313" key="2">
    <source>
        <dbReference type="EMBL" id="RML59942.1"/>
    </source>
</evidence>
<feature type="domain" description="Transposase IS66 C-terminal" evidence="1">
    <location>
        <begin position="10"/>
        <end position="47"/>
    </location>
</feature>